<dbReference type="InterPro" id="IPR021467">
    <property type="entry name" value="DUF3119"/>
</dbReference>
<dbReference type="Pfam" id="PF11317">
    <property type="entry name" value="DUF3119"/>
    <property type="match status" value="1"/>
</dbReference>
<keyword evidence="1" id="KW-0833">Ubl conjugation pathway</keyword>
<dbReference type="Pfam" id="PF03987">
    <property type="entry name" value="Autophagy_act_C"/>
    <property type="match status" value="1"/>
</dbReference>
<dbReference type="Gene3D" id="3.30.1460.50">
    <property type="match status" value="1"/>
</dbReference>
<keyword evidence="2" id="KW-0072">Autophagy</keyword>
<dbReference type="PANTHER" id="PTHR35550">
    <property type="match status" value="1"/>
</dbReference>
<reference evidence="3 4" key="1">
    <citation type="journal article" date="2024" name="Nat. Commun.">
        <title>Phylogenomics reveals the evolutionary origins of lichenization in chlorophyte algae.</title>
        <authorList>
            <person name="Puginier C."/>
            <person name="Libourel C."/>
            <person name="Otte J."/>
            <person name="Skaloud P."/>
            <person name="Haon M."/>
            <person name="Grisel S."/>
            <person name="Petersen M."/>
            <person name="Berrin J.G."/>
            <person name="Delaux P.M."/>
            <person name="Dal Grande F."/>
            <person name="Keller J."/>
        </authorList>
    </citation>
    <scope>NUCLEOTIDE SEQUENCE [LARGE SCALE GENOMIC DNA]</scope>
    <source>
        <strain evidence="3 4">SAG 2036</strain>
    </source>
</reference>
<dbReference type="EMBL" id="JALJOQ010000086">
    <property type="protein sequence ID" value="KAK9799803.1"/>
    <property type="molecule type" value="Genomic_DNA"/>
</dbReference>
<keyword evidence="4" id="KW-1185">Reference proteome</keyword>
<protein>
    <submittedName>
        <fullName evidence="3">Uncharacterized protein</fullName>
    </submittedName>
</protein>
<sequence>MVRPHRSGPDWILLWQRLKERLYHFVSWILNELEPWFKWLVYQAILSVLLRWIVKRVQTLGPWLDAAGLLQAMAGTITADQFAVGAQRLAATWNSLVSTQGCWQWKSGTALANSQDPGYLDMQQPVSSRVVAASLHPAAPDKRQSSDCTLGLVDANPVQHVYDISNDPASQVAEESSGGIHMYKYHILYHSSYCVPMMMFKAHQPDGQLLPWDQILIDLPPLFSHTAAAHEQWTFVTQQDHPYEMTPWHMLHPCGTEHAMQLLMAGLQRPAERTLGPRSEGSDYDAVYLLAWLSMVGPLLSAGYEMQTSCRGSLPASTSGTRTAQEHSTSISRQLFLQPGRATGSQAALSKHTRSRRAVQTFALFDFFKRKSAPLAAPVVRPTVIPEPSYNLSLGFAGIATLLALDGKLIGAALPGILAAFLAFQTSRVRFLFTDDALEVRAGSSEDPQENAFVGGESRWTYGTFTNWEFWWPKFPILVYFKENQTKPEGQIHFFPVLFNGKQVYDVMVERCGNSQTSLPKEAAAE</sequence>
<comment type="caution">
    <text evidence="3">The sequence shown here is derived from an EMBL/GenBank/DDBJ whole genome shotgun (WGS) entry which is preliminary data.</text>
</comment>
<dbReference type="PANTHER" id="PTHR35550:SF2">
    <property type="entry name" value="OS05G0401200 PROTEIN"/>
    <property type="match status" value="1"/>
</dbReference>
<accession>A0AAW1NZ71</accession>
<evidence type="ECO:0000313" key="3">
    <source>
        <dbReference type="EMBL" id="KAK9799803.1"/>
    </source>
</evidence>
<dbReference type="GO" id="GO:0019787">
    <property type="term" value="F:ubiquitin-like protein transferase activity"/>
    <property type="evidence" value="ECO:0007669"/>
    <property type="project" value="InterPro"/>
</dbReference>
<organism evidence="3 4">
    <name type="scientific">Symbiochloris irregularis</name>
    <dbReference type="NCBI Taxonomy" id="706552"/>
    <lineage>
        <taxon>Eukaryota</taxon>
        <taxon>Viridiplantae</taxon>
        <taxon>Chlorophyta</taxon>
        <taxon>core chlorophytes</taxon>
        <taxon>Trebouxiophyceae</taxon>
        <taxon>Trebouxiales</taxon>
        <taxon>Trebouxiaceae</taxon>
        <taxon>Symbiochloris</taxon>
    </lineage>
</organism>
<dbReference type="GO" id="GO:0006914">
    <property type="term" value="P:autophagy"/>
    <property type="evidence" value="ECO:0007669"/>
    <property type="project" value="UniProtKB-KW"/>
</dbReference>
<dbReference type="Proteomes" id="UP001465755">
    <property type="component" value="Unassembled WGS sequence"/>
</dbReference>
<proteinExistence type="predicted"/>
<evidence type="ECO:0000256" key="2">
    <source>
        <dbReference type="ARBA" id="ARBA00023006"/>
    </source>
</evidence>
<gene>
    <name evidence="3" type="ORF">WJX73_000557</name>
</gene>
<evidence type="ECO:0000256" key="1">
    <source>
        <dbReference type="ARBA" id="ARBA00022786"/>
    </source>
</evidence>
<dbReference type="InterPro" id="IPR007135">
    <property type="entry name" value="Atg3/Atg10"/>
</dbReference>
<evidence type="ECO:0000313" key="4">
    <source>
        <dbReference type="Proteomes" id="UP001465755"/>
    </source>
</evidence>
<dbReference type="AlphaFoldDB" id="A0AAW1NZ71"/>
<name>A0AAW1NZ71_9CHLO</name>